<proteinExistence type="predicted"/>
<sequence>MAEKLSPKVEEALRELASRPLGERPLMLEWDVESELQQRDFIEESANGGWLISERGRAYVRDADA</sequence>
<dbReference type="AlphaFoldDB" id="A0A6S7BNP7"/>
<dbReference type="Proteomes" id="UP000494365">
    <property type="component" value="Unassembled WGS sequence"/>
</dbReference>
<dbReference type="RefSeq" id="WP_175153528.1">
    <property type="nucleotide sequence ID" value="NZ_CADIKK010000051.1"/>
</dbReference>
<evidence type="ECO:0000313" key="2">
    <source>
        <dbReference type="Proteomes" id="UP000494365"/>
    </source>
</evidence>
<accession>A0A6S7BNP7</accession>
<protein>
    <submittedName>
        <fullName evidence="1">Uncharacterized protein</fullName>
    </submittedName>
</protein>
<keyword evidence="2" id="KW-1185">Reference proteome</keyword>
<organism evidence="1 2">
    <name type="scientific">Paraburkholderia ultramafica</name>
    <dbReference type="NCBI Taxonomy" id="1544867"/>
    <lineage>
        <taxon>Bacteria</taxon>
        <taxon>Pseudomonadati</taxon>
        <taxon>Pseudomonadota</taxon>
        <taxon>Betaproteobacteria</taxon>
        <taxon>Burkholderiales</taxon>
        <taxon>Burkholderiaceae</taxon>
        <taxon>Paraburkholderia</taxon>
    </lineage>
</organism>
<evidence type="ECO:0000313" key="1">
    <source>
        <dbReference type="EMBL" id="CAB3807584.1"/>
    </source>
</evidence>
<reference evidence="1 2" key="1">
    <citation type="submission" date="2020-04" db="EMBL/GenBank/DDBJ databases">
        <authorList>
            <person name="De Canck E."/>
        </authorList>
    </citation>
    <scope>NUCLEOTIDE SEQUENCE [LARGE SCALE GENOMIC DNA]</scope>
    <source>
        <strain evidence="1 2">LMG 28614</strain>
    </source>
</reference>
<gene>
    <name evidence="1" type="ORF">LMG28614_06638</name>
</gene>
<name>A0A6S7BNP7_9BURK</name>
<dbReference type="EMBL" id="CADIKK010000051">
    <property type="protein sequence ID" value="CAB3807584.1"/>
    <property type="molecule type" value="Genomic_DNA"/>
</dbReference>